<dbReference type="GO" id="GO:0055085">
    <property type="term" value="P:transmembrane transport"/>
    <property type="evidence" value="ECO:0007669"/>
    <property type="project" value="InterPro"/>
</dbReference>
<reference evidence="9 10" key="1">
    <citation type="submission" date="2020-10" db="EMBL/GenBank/DDBJ databases">
        <title>Connecting structure to function with the recovery of over 1000 high-quality activated sludge metagenome-assembled genomes encoding full-length rRNA genes using long-read sequencing.</title>
        <authorList>
            <person name="Singleton C.M."/>
            <person name="Petriglieri F."/>
            <person name="Kristensen J.M."/>
            <person name="Kirkegaard R.H."/>
            <person name="Michaelsen T.Y."/>
            <person name="Andersen M.H."/>
            <person name="Karst S.M."/>
            <person name="Dueholm M.S."/>
            <person name="Nielsen P.H."/>
            <person name="Albertsen M."/>
        </authorList>
    </citation>
    <scope>NUCLEOTIDE SEQUENCE [LARGE SCALE GENOMIC DNA]</scope>
    <source>
        <strain evidence="9">Ribe_18-Q3-R11-54_MAXAC.273</strain>
    </source>
</reference>
<comment type="similarity">
    <text evidence="7">Belongs to the binding-protein-dependent transport system permease family.</text>
</comment>
<dbReference type="EMBL" id="JADKGY010000029">
    <property type="protein sequence ID" value="MBK9984135.1"/>
    <property type="molecule type" value="Genomic_DNA"/>
</dbReference>
<evidence type="ECO:0000256" key="6">
    <source>
        <dbReference type="ARBA" id="ARBA00023136"/>
    </source>
</evidence>
<dbReference type="Pfam" id="PF00528">
    <property type="entry name" value="BPD_transp_1"/>
    <property type="match status" value="1"/>
</dbReference>
<dbReference type="InterPro" id="IPR035906">
    <property type="entry name" value="MetI-like_sf"/>
</dbReference>
<evidence type="ECO:0000256" key="4">
    <source>
        <dbReference type="ARBA" id="ARBA00022692"/>
    </source>
</evidence>
<sequence>MRFLGGTQEGSAGTKLFFGVLGVIVVLGVWILLTNGATPIVERVPSPFKVFTSYGELFNQNEALKNIGFSLGLNISGYLEAILIVIPLGFIIGLIKYARWGFQRQVDALRYVPLTAVTLLFVLWFGIGVPMKVHFLAFGILIYLLPIMVQRIDEVADVYLKTVHTLGATDWQVLRTVYIPSVLSRLFDDIRVLTAISWTYIIVAETMNSNEGGIGTLIYYAGQRQGRYDKVFALLLIIMAIGIIQDKIFIWLDREFFPFKYQAIDAVKSSSIQQKGVLSVAFDYSIMVMGWVGLAIYFILLMAEYFSLLGGVKPLSYIFGSTIWVINTVVIFLLIYKIWRWYHNRTDQLLIKSASAKSARA</sequence>
<dbReference type="InterPro" id="IPR000515">
    <property type="entry name" value="MetI-like"/>
</dbReference>
<dbReference type="AlphaFoldDB" id="A0A9D7SVN5"/>
<keyword evidence="4 7" id="KW-0812">Transmembrane</keyword>
<comment type="caution">
    <text evidence="9">The sequence shown here is derived from an EMBL/GenBank/DDBJ whole genome shotgun (WGS) entry which is preliminary data.</text>
</comment>
<accession>A0A9D7SVN5</accession>
<dbReference type="PROSITE" id="PS50928">
    <property type="entry name" value="ABC_TM1"/>
    <property type="match status" value="1"/>
</dbReference>
<feature type="transmembrane region" description="Helical" evidence="7">
    <location>
        <begin position="315"/>
        <end position="339"/>
    </location>
</feature>
<feature type="transmembrane region" description="Helical" evidence="7">
    <location>
        <begin position="284"/>
        <end position="303"/>
    </location>
</feature>
<feature type="transmembrane region" description="Helical" evidence="7">
    <location>
        <begin position="75"/>
        <end position="96"/>
    </location>
</feature>
<organism evidence="9 10">
    <name type="scientific">Candidatus Opimibacter skivensis</name>
    <dbReference type="NCBI Taxonomy" id="2982028"/>
    <lineage>
        <taxon>Bacteria</taxon>
        <taxon>Pseudomonadati</taxon>
        <taxon>Bacteroidota</taxon>
        <taxon>Saprospiria</taxon>
        <taxon>Saprospirales</taxon>
        <taxon>Saprospiraceae</taxon>
        <taxon>Candidatus Opimibacter</taxon>
    </lineage>
</organism>
<dbReference type="Gene3D" id="1.10.3720.10">
    <property type="entry name" value="MetI-like"/>
    <property type="match status" value="1"/>
</dbReference>
<keyword evidence="5 7" id="KW-1133">Transmembrane helix</keyword>
<gene>
    <name evidence="9" type="ORF">IPP15_17490</name>
</gene>
<protein>
    <submittedName>
        <fullName evidence="9">ABC transporter permease subunit</fullName>
    </submittedName>
</protein>
<evidence type="ECO:0000256" key="3">
    <source>
        <dbReference type="ARBA" id="ARBA00022475"/>
    </source>
</evidence>
<evidence type="ECO:0000256" key="5">
    <source>
        <dbReference type="ARBA" id="ARBA00022989"/>
    </source>
</evidence>
<evidence type="ECO:0000256" key="2">
    <source>
        <dbReference type="ARBA" id="ARBA00022448"/>
    </source>
</evidence>
<name>A0A9D7SVN5_9BACT</name>
<dbReference type="Proteomes" id="UP000808337">
    <property type="component" value="Unassembled WGS sequence"/>
</dbReference>
<evidence type="ECO:0000313" key="10">
    <source>
        <dbReference type="Proteomes" id="UP000808337"/>
    </source>
</evidence>
<feature type="transmembrane region" description="Helical" evidence="7">
    <location>
        <begin position="12"/>
        <end position="33"/>
    </location>
</feature>
<dbReference type="PANTHER" id="PTHR30151:SF0">
    <property type="entry name" value="ABC TRANSPORTER PERMEASE PROTEIN MJ0413-RELATED"/>
    <property type="match status" value="1"/>
</dbReference>
<evidence type="ECO:0000313" key="9">
    <source>
        <dbReference type="EMBL" id="MBK9984135.1"/>
    </source>
</evidence>
<evidence type="ECO:0000259" key="8">
    <source>
        <dbReference type="PROSITE" id="PS50928"/>
    </source>
</evidence>
<dbReference type="GO" id="GO:0005886">
    <property type="term" value="C:plasma membrane"/>
    <property type="evidence" value="ECO:0007669"/>
    <property type="project" value="UniProtKB-SubCell"/>
</dbReference>
<feature type="transmembrane region" description="Helical" evidence="7">
    <location>
        <begin position="133"/>
        <end position="149"/>
    </location>
</feature>
<dbReference type="PANTHER" id="PTHR30151">
    <property type="entry name" value="ALKANE SULFONATE ABC TRANSPORTER-RELATED, MEMBRANE SUBUNIT"/>
    <property type="match status" value="1"/>
</dbReference>
<proteinExistence type="inferred from homology"/>
<dbReference type="CDD" id="cd06261">
    <property type="entry name" value="TM_PBP2"/>
    <property type="match status" value="1"/>
</dbReference>
<keyword evidence="6 7" id="KW-0472">Membrane</keyword>
<dbReference type="SUPFAM" id="SSF161098">
    <property type="entry name" value="MetI-like"/>
    <property type="match status" value="1"/>
</dbReference>
<evidence type="ECO:0000256" key="1">
    <source>
        <dbReference type="ARBA" id="ARBA00004651"/>
    </source>
</evidence>
<feature type="domain" description="ABC transmembrane type-1" evidence="8">
    <location>
        <begin position="67"/>
        <end position="249"/>
    </location>
</feature>
<feature type="transmembrane region" description="Helical" evidence="7">
    <location>
        <begin position="231"/>
        <end position="252"/>
    </location>
</feature>
<evidence type="ECO:0000256" key="7">
    <source>
        <dbReference type="RuleBase" id="RU363032"/>
    </source>
</evidence>
<keyword evidence="3" id="KW-1003">Cell membrane</keyword>
<comment type="subcellular location">
    <subcellularLocation>
        <location evidence="1 7">Cell membrane</location>
        <topology evidence="1 7">Multi-pass membrane protein</topology>
    </subcellularLocation>
</comment>
<keyword evidence="2 7" id="KW-0813">Transport</keyword>
<feature type="transmembrane region" description="Helical" evidence="7">
    <location>
        <begin position="108"/>
        <end position="127"/>
    </location>
</feature>